<protein>
    <recommendedName>
        <fullName evidence="4">Lipid-A-disaccharide synthase</fullName>
        <ecNumber evidence="3">2.4.1.182</ecNumber>
    </recommendedName>
</protein>
<evidence type="ECO:0000256" key="7">
    <source>
        <dbReference type="ARBA" id="ARBA00022676"/>
    </source>
</evidence>
<feature type="non-terminal residue" evidence="11">
    <location>
        <position position="99"/>
    </location>
</feature>
<evidence type="ECO:0000256" key="3">
    <source>
        <dbReference type="ARBA" id="ARBA00012687"/>
    </source>
</evidence>
<dbReference type="SUPFAM" id="SSF53756">
    <property type="entry name" value="UDP-Glycosyltransferase/glycogen phosphorylase"/>
    <property type="match status" value="1"/>
</dbReference>
<reference evidence="11 12" key="1">
    <citation type="journal article" date="2018" name="Nat. Biotechnol.">
        <title>A standardized bacterial taxonomy based on genome phylogeny substantially revises the tree of life.</title>
        <authorList>
            <person name="Parks D.H."/>
            <person name="Chuvochina M."/>
            <person name="Waite D.W."/>
            <person name="Rinke C."/>
            <person name="Skarshewski A."/>
            <person name="Chaumeil P.A."/>
            <person name="Hugenholtz P."/>
        </authorList>
    </citation>
    <scope>NUCLEOTIDE SEQUENCE [LARGE SCALE GENOMIC DNA]</scope>
    <source>
        <strain evidence="11">UBA9881</strain>
    </source>
</reference>
<keyword evidence="9" id="KW-0443">Lipid metabolism</keyword>
<dbReference type="EMBL" id="DPOP01000046">
    <property type="protein sequence ID" value="HCW66532.1"/>
    <property type="molecule type" value="Genomic_DNA"/>
</dbReference>
<evidence type="ECO:0000256" key="1">
    <source>
        <dbReference type="ARBA" id="ARBA00002056"/>
    </source>
</evidence>
<keyword evidence="5" id="KW-0444">Lipid biosynthesis</keyword>
<keyword evidence="8" id="KW-0808">Transferase</keyword>
<keyword evidence="6" id="KW-0441">Lipid A biosynthesis</keyword>
<dbReference type="Pfam" id="PF02684">
    <property type="entry name" value="LpxB"/>
    <property type="match status" value="1"/>
</dbReference>
<evidence type="ECO:0000256" key="10">
    <source>
        <dbReference type="ARBA" id="ARBA00048975"/>
    </source>
</evidence>
<comment type="similarity">
    <text evidence="2">Belongs to the LpxB family.</text>
</comment>
<dbReference type="AlphaFoldDB" id="A0A3D5N778"/>
<dbReference type="PANTHER" id="PTHR30372:SF4">
    <property type="entry name" value="LIPID-A-DISACCHARIDE SYNTHASE, MITOCHONDRIAL-RELATED"/>
    <property type="match status" value="1"/>
</dbReference>
<dbReference type="GO" id="GO:0005543">
    <property type="term" value="F:phospholipid binding"/>
    <property type="evidence" value="ECO:0007669"/>
    <property type="project" value="TreeGrafter"/>
</dbReference>
<dbReference type="GO" id="GO:0009245">
    <property type="term" value="P:lipid A biosynthetic process"/>
    <property type="evidence" value="ECO:0007669"/>
    <property type="project" value="UniProtKB-KW"/>
</dbReference>
<dbReference type="Proteomes" id="UP000264179">
    <property type="component" value="Unassembled WGS sequence"/>
</dbReference>
<proteinExistence type="inferred from homology"/>
<dbReference type="PANTHER" id="PTHR30372">
    <property type="entry name" value="LIPID-A-DISACCHARIDE SYNTHASE"/>
    <property type="match status" value="1"/>
</dbReference>
<evidence type="ECO:0000256" key="6">
    <source>
        <dbReference type="ARBA" id="ARBA00022556"/>
    </source>
</evidence>
<evidence type="ECO:0000256" key="2">
    <source>
        <dbReference type="ARBA" id="ARBA00007868"/>
    </source>
</evidence>
<gene>
    <name evidence="11" type="ORF">DHR80_04820</name>
</gene>
<accession>A0A3D5N778</accession>
<evidence type="ECO:0000313" key="11">
    <source>
        <dbReference type="EMBL" id="HCW66532.1"/>
    </source>
</evidence>
<evidence type="ECO:0000256" key="5">
    <source>
        <dbReference type="ARBA" id="ARBA00022516"/>
    </source>
</evidence>
<comment type="catalytic activity">
    <reaction evidence="10">
        <text>a lipid X + a UDP-2-N,3-O-bis[(3R)-3-hydroxyacyl]-alpha-D-glucosamine = a lipid A disaccharide + UDP + H(+)</text>
        <dbReference type="Rhea" id="RHEA:67828"/>
        <dbReference type="ChEBI" id="CHEBI:15378"/>
        <dbReference type="ChEBI" id="CHEBI:58223"/>
        <dbReference type="ChEBI" id="CHEBI:137748"/>
        <dbReference type="ChEBI" id="CHEBI:176338"/>
        <dbReference type="ChEBI" id="CHEBI:176343"/>
        <dbReference type="EC" id="2.4.1.182"/>
    </reaction>
</comment>
<comment type="caution">
    <text evidence="11">The sequence shown here is derived from an EMBL/GenBank/DDBJ whole genome shotgun (WGS) entry which is preliminary data.</text>
</comment>
<evidence type="ECO:0000256" key="9">
    <source>
        <dbReference type="ARBA" id="ARBA00023098"/>
    </source>
</evidence>
<name>A0A3D5N778_9PROT</name>
<dbReference type="GO" id="GO:0016020">
    <property type="term" value="C:membrane"/>
    <property type="evidence" value="ECO:0007669"/>
    <property type="project" value="GOC"/>
</dbReference>
<comment type="function">
    <text evidence="1">Condensation of UDP-2,3-diacylglucosamine and 2,3-diacylglucosamine-1-phosphate to form lipid A disaccharide, a precursor of lipid A, a phosphorylated glycolipid that anchors the lipopolysaccharide to the outer membrane of the cell.</text>
</comment>
<dbReference type="EC" id="2.4.1.182" evidence="3"/>
<sequence length="99" mass="10557">MNTQIVSNGPKVMLVAGEASGDQLGGRLMAAIKAQAPDARFIGVGGPRMEREGLSSLFPMNEMSVMGLTEVVPHIPHLLKRISQTAKFAQTEQPDVVVT</sequence>
<organism evidence="11 12">
    <name type="scientific">Thalassospira lucentensis</name>
    <dbReference type="NCBI Taxonomy" id="168935"/>
    <lineage>
        <taxon>Bacteria</taxon>
        <taxon>Pseudomonadati</taxon>
        <taxon>Pseudomonadota</taxon>
        <taxon>Alphaproteobacteria</taxon>
        <taxon>Rhodospirillales</taxon>
        <taxon>Thalassospiraceae</taxon>
        <taxon>Thalassospira</taxon>
    </lineage>
</organism>
<evidence type="ECO:0000256" key="4">
    <source>
        <dbReference type="ARBA" id="ARBA00020902"/>
    </source>
</evidence>
<dbReference type="InterPro" id="IPR003835">
    <property type="entry name" value="Glyco_trans_19"/>
</dbReference>
<evidence type="ECO:0000256" key="8">
    <source>
        <dbReference type="ARBA" id="ARBA00022679"/>
    </source>
</evidence>
<keyword evidence="7" id="KW-0328">Glycosyltransferase</keyword>
<dbReference type="GO" id="GO:0008915">
    <property type="term" value="F:lipid-A-disaccharide synthase activity"/>
    <property type="evidence" value="ECO:0007669"/>
    <property type="project" value="UniProtKB-EC"/>
</dbReference>
<evidence type="ECO:0000313" key="12">
    <source>
        <dbReference type="Proteomes" id="UP000264179"/>
    </source>
</evidence>